<dbReference type="KEGG" id="sdeo:D0436_09375"/>
<feature type="domain" description="P/Homo B" evidence="9">
    <location>
        <begin position="550"/>
        <end position="706"/>
    </location>
</feature>
<evidence type="ECO:0000256" key="4">
    <source>
        <dbReference type="ARBA" id="ARBA00022801"/>
    </source>
</evidence>
<dbReference type="Pfam" id="PF01483">
    <property type="entry name" value="P_proprotein"/>
    <property type="match status" value="1"/>
</dbReference>
<dbReference type="SUPFAM" id="SSF49785">
    <property type="entry name" value="Galactose-binding domain-like"/>
    <property type="match status" value="1"/>
</dbReference>
<keyword evidence="4 8" id="KW-0378">Hydrolase</keyword>
<dbReference type="PROSITE" id="PS51892">
    <property type="entry name" value="SUBTILASE"/>
    <property type="match status" value="1"/>
</dbReference>
<evidence type="ECO:0000256" key="5">
    <source>
        <dbReference type="ARBA" id="ARBA00022825"/>
    </source>
</evidence>
<accession>A0A5B8QXJ9</accession>
<dbReference type="PROSITE" id="PS00137">
    <property type="entry name" value="SUBTILASE_HIS"/>
    <property type="match status" value="1"/>
</dbReference>
<dbReference type="Pfam" id="PF00082">
    <property type="entry name" value="Peptidase_S8"/>
    <property type="match status" value="1"/>
</dbReference>
<dbReference type="SUPFAM" id="SSF52743">
    <property type="entry name" value="Subtilisin-like"/>
    <property type="match status" value="1"/>
</dbReference>
<organism evidence="10 11">
    <name type="scientific">Shewanella decolorationis</name>
    <dbReference type="NCBI Taxonomy" id="256839"/>
    <lineage>
        <taxon>Bacteria</taxon>
        <taxon>Pseudomonadati</taxon>
        <taxon>Pseudomonadota</taxon>
        <taxon>Gammaproteobacteria</taxon>
        <taxon>Alteromonadales</taxon>
        <taxon>Shewanellaceae</taxon>
        <taxon>Shewanella</taxon>
    </lineage>
</organism>
<dbReference type="InterPro" id="IPR022398">
    <property type="entry name" value="Peptidase_S8_His-AS"/>
</dbReference>
<dbReference type="GO" id="GO:0016485">
    <property type="term" value="P:protein processing"/>
    <property type="evidence" value="ECO:0007669"/>
    <property type="project" value="TreeGrafter"/>
</dbReference>
<dbReference type="GO" id="GO:0012505">
    <property type="term" value="C:endomembrane system"/>
    <property type="evidence" value="ECO:0007669"/>
    <property type="project" value="UniProtKB-ARBA"/>
</dbReference>
<name>A0A5B8QXJ9_9GAMM</name>
<evidence type="ECO:0000313" key="11">
    <source>
        <dbReference type="Proteomes" id="UP000321124"/>
    </source>
</evidence>
<evidence type="ECO:0000259" key="9">
    <source>
        <dbReference type="PROSITE" id="PS51829"/>
    </source>
</evidence>
<dbReference type="GO" id="GO:0005737">
    <property type="term" value="C:cytoplasm"/>
    <property type="evidence" value="ECO:0007669"/>
    <property type="project" value="UniProtKB-ARBA"/>
</dbReference>
<evidence type="ECO:0000256" key="7">
    <source>
        <dbReference type="PIRSR" id="PIRSR615500-1"/>
    </source>
</evidence>
<dbReference type="InterPro" id="IPR008979">
    <property type="entry name" value="Galactose-bd-like_sf"/>
</dbReference>
<evidence type="ECO:0000256" key="1">
    <source>
        <dbReference type="ARBA" id="ARBA00005325"/>
    </source>
</evidence>
<dbReference type="GO" id="GO:0016020">
    <property type="term" value="C:membrane"/>
    <property type="evidence" value="ECO:0007669"/>
    <property type="project" value="TreeGrafter"/>
</dbReference>
<sequence length="709" mass="74846">MRMSIVALSITAALLAGCGSDDKKTPAPVPKVNTAPTTADMTVDVSQSILFTGKLEATDAEGGLTYSLVDPADLKLGTFTLVNKNTGEFTYASDASEGTEVVRFKVSDGQLQAEANLTINIKHGDPLFTYQWHLKNTGQNAFAAHRGVAGEDMNVSGAISENAMGQGVIVAVVDSGLEIAHPDLTNNTVNGGSYNLITGTVDPTPFSGSADAAHGTAVGGIIAAEGWNGIGGRGVAPKAKLIGFNFLDEDPTGKVKSTQTFENFAKSHGASAYSDSARVFNQSYGYSVPFPHGFNEDETEVYQDITTKSFDGKGSVFVKSAGNGYKYYRWNTFWVPGDYFTATAENPANHGLPFHNSNMSSDNANVYNLVVSAINAKGELSSYSSVGSNIFVTAPGGEYGDDDPAIVTTDFMGCEKGSAIAEDRPSTPFHGGSNPLNPNCDYTSTMNGTSSAAPNTSGAVAVIMGANPDLTWRDVRYILAKTATKVDADIAPKTVTIGEGDGAPVYTAIPGWLQNAAGFSFHNLYGFGRVDLTEAVKLAKSYAQDLGDYVVTEWQASAALNKAIPDADVNGVSDTLAVADDLVIEAVQIELTADHLRLPDLAVELISPAGTKSVLMTPYNGLVYQGVMDKDDPEDLVSGYDATPMLSNAFYGESSKGEWTIKLIDVNSGSYSFIKIDRGRAPIEIPNEADGKLKGWSIRFHGHVAKSAS</sequence>
<dbReference type="InterPro" id="IPR015500">
    <property type="entry name" value="Peptidase_S8_subtilisin-rel"/>
</dbReference>
<dbReference type="PRINTS" id="PR00723">
    <property type="entry name" value="SUBTILISIN"/>
</dbReference>
<dbReference type="PROSITE" id="PS51257">
    <property type="entry name" value="PROKAR_LIPOPROTEIN"/>
    <property type="match status" value="1"/>
</dbReference>
<dbReference type="PANTHER" id="PTHR42884">
    <property type="entry name" value="PROPROTEIN CONVERTASE SUBTILISIN/KEXIN-RELATED"/>
    <property type="match status" value="1"/>
</dbReference>
<evidence type="ECO:0000256" key="3">
    <source>
        <dbReference type="ARBA" id="ARBA00022729"/>
    </source>
</evidence>
<dbReference type="RefSeq" id="WP_208662408.1">
    <property type="nucleotide sequence ID" value="NZ_CP031775.2"/>
</dbReference>
<dbReference type="EMBL" id="CP031775">
    <property type="protein sequence ID" value="QDZ90661.1"/>
    <property type="molecule type" value="Genomic_DNA"/>
</dbReference>
<keyword evidence="3" id="KW-0732">Signal</keyword>
<feature type="active site" description="Charge relay system" evidence="7 8">
    <location>
        <position position="214"/>
    </location>
</feature>
<dbReference type="PROSITE" id="PS00136">
    <property type="entry name" value="SUBTILASE_ASP"/>
    <property type="match status" value="1"/>
</dbReference>
<protein>
    <submittedName>
        <fullName evidence="10">S8 family serine peptidase</fullName>
    </submittedName>
</protein>
<evidence type="ECO:0000256" key="6">
    <source>
        <dbReference type="ARBA" id="ARBA00022837"/>
    </source>
</evidence>
<dbReference type="InterPro" id="IPR002884">
    <property type="entry name" value="P_dom"/>
</dbReference>
<dbReference type="Gene3D" id="3.40.50.200">
    <property type="entry name" value="Peptidase S8/S53 domain"/>
    <property type="match status" value="1"/>
</dbReference>
<dbReference type="PROSITE" id="PS51829">
    <property type="entry name" value="P_HOMO_B"/>
    <property type="match status" value="1"/>
</dbReference>
<keyword evidence="5 8" id="KW-0720">Serine protease</keyword>
<feature type="active site" description="Charge relay system" evidence="7 8">
    <location>
        <position position="450"/>
    </location>
</feature>
<dbReference type="CDD" id="cd04059">
    <property type="entry name" value="Peptidases_S8_Protein_convertases_Kexins_Furin-like"/>
    <property type="match status" value="1"/>
</dbReference>
<evidence type="ECO:0000256" key="2">
    <source>
        <dbReference type="ARBA" id="ARBA00022670"/>
    </source>
</evidence>
<reference evidence="10 11" key="1">
    <citation type="journal article" date="2019" name="Ecotoxicol. Environ. Saf.">
        <title>Microbial characterization of heavy metal resistant bacterial strains isolated from an electroplating wastewater treatment plant.</title>
        <authorList>
            <person name="Cai X."/>
            <person name="Zheng X."/>
            <person name="Zhang D."/>
            <person name="Iqbal W."/>
            <person name="Liu C."/>
            <person name="Yang B."/>
            <person name="Zhao X."/>
            <person name="Lu X."/>
            <person name="Mao Y."/>
        </authorList>
    </citation>
    <scope>NUCLEOTIDE SEQUENCE [LARGE SCALE GENOMIC DNA]</scope>
    <source>
        <strain evidence="10 11">Ni1-3</strain>
    </source>
</reference>
<feature type="active site" description="Charge relay system" evidence="7 8">
    <location>
        <position position="174"/>
    </location>
</feature>
<dbReference type="Proteomes" id="UP000321124">
    <property type="component" value="Chromosome"/>
</dbReference>
<keyword evidence="2 8" id="KW-0645">Protease</keyword>
<comment type="similarity">
    <text evidence="1">Belongs to the peptidase S8 family. Furin subfamily.</text>
</comment>
<dbReference type="InterPro" id="IPR034182">
    <property type="entry name" value="Kexin/furin"/>
</dbReference>
<dbReference type="InterPro" id="IPR023828">
    <property type="entry name" value="Peptidase_S8_Ser-AS"/>
</dbReference>
<gene>
    <name evidence="10" type="ORF">D0436_09375</name>
</gene>
<dbReference type="Gene3D" id="2.60.120.260">
    <property type="entry name" value="Galactose-binding domain-like"/>
    <property type="match status" value="1"/>
</dbReference>
<proteinExistence type="inferred from homology"/>
<dbReference type="InterPro" id="IPR036852">
    <property type="entry name" value="Peptidase_S8/S53_dom_sf"/>
</dbReference>
<evidence type="ECO:0000313" key="10">
    <source>
        <dbReference type="EMBL" id="QDZ90661.1"/>
    </source>
</evidence>
<keyword evidence="6" id="KW-0106">Calcium</keyword>
<dbReference type="AlphaFoldDB" id="A0A5B8QXJ9"/>
<evidence type="ECO:0000256" key="8">
    <source>
        <dbReference type="PROSITE-ProRule" id="PRU01240"/>
    </source>
</evidence>
<dbReference type="PANTHER" id="PTHR42884:SF14">
    <property type="entry name" value="NEUROENDOCRINE CONVERTASE 1"/>
    <property type="match status" value="1"/>
</dbReference>
<dbReference type="InterPro" id="IPR000209">
    <property type="entry name" value="Peptidase_S8/S53_dom"/>
</dbReference>
<dbReference type="InterPro" id="IPR023827">
    <property type="entry name" value="Peptidase_S8_Asp-AS"/>
</dbReference>
<dbReference type="GO" id="GO:0004252">
    <property type="term" value="F:serine-type endopeptidase activity"/>
    <property type="evidence" value="ECO:0007669"/>
    <property type="project" value="UniProtKB-UniRule"/>
</dbReference>
<dbReference type="PROSITE" id="PS00138">
    <property type="entry name" value="SUBTILASE_SER"/>
    <property type="match status" value="1"/>
</dbReference>